<dbReference type="GO" id="GO:0016301">
    <property type="term" value="F:kinase activity"/>
    <property type="evidence" value="ECO:0007669"/>
    <property type="project" value="UniProtKB-KW"/>
</dbReference>
<dbReference type="InterPro" id="IPR034907">
    <property type="entry name" value="NDK-like_dom"/>
</dbReference>
<reference evidence="9" key="2">
    <citation type="submission" date="2013-10" db="EMBL/GenBank/DDBJ databases">
        <authorList>
            <person name="Aslett M."/>
        </authorList>
    </citation>
    <scope>NUCLEOTIDE SEQUENCE [LARGE SCALE GENOMIC DNA]</scope>
    <source>
        <strain evidence="9">Houghton</strain>
    </source>
</reference>
<evidence type="ECO:0000256" key="2">
    <source>
        <dbReference type="ARBA" id="ARBA00022679"/>
    </source>
</evidence>
<organism evidence="9 10">
    <name type="scientific">Eimeria praecox</name>
    <dbReference type="NCBI Taxonomy" id="51316"/>
    <lineage>
        <taxon>Eukaryota</taxon>
        <taxon>Sar</taxon>
        <taxon>Alveolata</taxon>
        <taxon>Apicomplexa</taxon>
        <taxon>Conoidasida</taxon>
        <taxon>Coccidia</taxon>
        <taxon>Eucoccidiorida</taxon>
        <taxon>Eimeriorina</taxon>
        <taxon>Eimeriidae</taxon>
        <taxon>Eimeria</taxon>
    </lineage>
</organism>
<sequence>MAARPGDGAVLLLFPEILRQKKGPEVEELLLDTCYDIIKTKTFAFTEEEANEALPETPDGWSRADFIKELTCGLSTVILLQHPLGKTRKRLAESLAAAAAAPTTAAETPATPTEAVTEVASEAGDEGAFDAPDEAANEATDSASAEASAAGSQEEDETGLAEAFRKAFCIGASTRQQFYLSDCGWTFERDVLFFYPSVKSSEVERSVLLLKPDVTAAAAAAEARGESCPERAVEVLLLEEGLTILASVEFQLHKQDVEKLFPSRIGKPDYPEMEAFLCEASGCKAIAVEGYDALRRLRQLCGPPDPARAAVLRPNSLRALCGTSLLRNGFKQPHQGQQQRQLHQQPEHKQQEIRTLLKKRGFYILWEKEVHLDKETVGLLCQEWQDRPDYESLAASLEGQEAWALLLARTGAPRVLADLLGPHCPKPFGAAAAAATATAAATAAAAAAAAKSLSSRRDCSSNSEDIVAARLRAERAAATSAAAAAIVGMPRPGSLCGMARRCVGFAAAGEQEAAALATACSARQLPLLLLPSSADTAASYLLEAGTTVQGPLALEDLRDCREGSHTLESLLLKCLKELCKQDPRPQGLEAIAWIGRWLASEVGREKQSKQAVAASAELVSRVRPGEDGKAAATLEQLQRQDLNMQAKQQTCPRRRRIRLEATSRGFRVVLFVGNEQQLHQQQQEQQQQQPGTAVIPILSAGMSLLAELLREAATGEEPAKALRSLLLSKLSQHKSISSSCASSSSSTILLSVEQELGSPDWQLLAAALTEVQPLTVIPEGAILYALNSNSSSSRSDSANRTKRLFKLMLWSAGVPVSGAAAAAALAGAKTTGRGLFLVAAQLINPCNDANTYSAITSALRPSVVFVFADPGLPLDLLLQRLCCCFGLAHIDMDKLPAVAAAAAPARGGTAKTMNAHAPIPAAVTCPALLDKITALQEEGTGSNPKP</sequence>
<dbReference type="GO" id="GO:0005524">
    <property type="term" value="F:ATP binding"/>
    <property type="evidence" value="ECO:0007669"/>
    <property type="project" value="UniProtKB-KW"/>
</dbReference>
<dbReference type="VEuPathDB" id="ToxoDB:EPH_0029810"/>
<feature type="compositionally biased region" description="Low complexity" evidence="7">
    <location>
        <begin position="331"/>
        <end position="344"/>
    </location>
</feature>
<evidence type="ECO:0000256" key="1">
    <source>
        <dbReference type="ARBA" id="ARBA00008142"/>
    </source>
</evidence>
<name>U6G352_9EIME</name>
<dbReference type="OrthoDB" id="270127at2759"/>
<dbReference type="EMBL" id="HG689234">
    <property type="protein sequence ID" value="CDI73937.1"/>
    <property type="molecule type" value="Genomic_DNA"/>
</dbReference>
<dbReference type="PANTHER" id="PTHR46161:SF3">
    <property type="entry name" value="NUCLEOSIDE DIPHOSPHATE KINASE DDB_G0292928-RELATED"/>
    <property type="match status" value="1"/>
</dbReference>
<keyword evidence="3" id="KW-0547">Nucleotide-binding</keyword>
<gene>
    <name evidence="9" type="ORF">EPH_0029810</name>
</gene>
<feature type="region of interest" description="Disordered" evidence="7">
    <location>
        <begin position="120"/>
        <end position="156"/>
    </location>
</feature>
<comment type="caution">
    <text evidence="6">Lacks conserved residue(s) required for the propagation of feature annotation.</text>
</comment>
<proteinExistence type="inferred from homology"/>
<reference evidence="9" key="1">
    <citation type="submission" date="2013-10" db="EMBL/GenBank/DDBJ databases">
        <title>Genomic analysis of the causative agents of coccidiosis in chickens.</title>
        <authorList>
            <person name="Reid A.J."/>
            <person name="Blake D."/>
            <person name="Billington K."/>
            <person name="Browne H."/>
            <person name="Dunn M."/>
            <person name="Hung S."/>
            <person name="Kawahara F."/>
            <person name="Miranda-Saavedra D."/>
            <person name="Mourier T."/>
            <person name="Nagra H."/>
            <person name="Otto T.D."/>
            <person name="Rawlings N."/>
            <person name="Sanchez A."/>
            <person name="Sanders M."/>
            <person name="Subramaniam C."/>
            <person name="Tay Y."/>
            <person name="Dear P."/>
            <person name="Doerig C."/>
            <person name="Gruber A."/>
            <person name="Parkinson J."/>
            <person name="Shirley M."/>
            <person name="Wan K.L."/>
            <person name="Berriman M."/>
            <person name="Tomley F."/>
            <person name="Pain A."/>
        </authorList>
    </citation>
    <scope>NUCLEOTIDE SEQUENCE [LARGE SCALE GENOMIC DNA]</scope>
    <source>
        <strain evidence="9">Houghton</strain>
    </source>
</reference>
<dbReference type="PROSITE" id="PS51374">
    <property type="entry name" value="NDPK_LIKE"/>
    <property type="match status" value="1"/>
</dbReference>
<keyword evidence="5" id="KW-0067">ATP-binding</keyword>
<feature type="region of interest" description="Disordered" evidence="7">
    <location>
        <begin position="330"/>
        <end position="350"/>
    </location>
</feature>
<keyword evidence="10" id="KW-1185">Reference proteome</keyword>
<accession>U6G352</accession>
<evidence type="ECO:0000256" key="4">
    <source>
        <dbReference type="ARBA" id="ARBA00022777"/>
    </source>
</evidence>
<evidence type="ECO:0000313" key="10">
    <source>
        <dbReference type="Proteomes" id="UP000018201"/>
    </source>
</evidence>
<evidence type="ECO:0000313" key="9">
    <source>
        <dbReference type="EMBL" id="CDI73937.1"/>
    </source>
</evidence>
<dbReference type="PANTHER" id="PTHR46161">
    <property type="entry name" value="NUCLEOSIDE DIPHOSPHATE KINASE"/>
    <property type="match status" value="1"/>
</dbReference>
<feature type="domain" description="Nucleoside diphosphate kinase-like" evidence="8">
    <location>
        <begin position="203"/>
        <end position="364"/>
    </location>
</feature>
<dbReference type="Gene3D" id="3.30.70.141">
    <property type="entry name" value="Nucleoside diphosphate kinase-like domain"/>
    <property type="match status" value="2"/>
</dbReference>
<dbReference type="SUPFAM" id="SSF54919">
    <property type="entry name" value="Nucleoside diphosphate kinase, NDK"/>
    <property type="match status" value="2"/>
</dbReference>
<feature type="compositionally biased region" description="Low complexity" evidence="7">
    <location>
        <begin position="137"/>
        <end position="152"/>
    </location>
</feature>
<comment type="similarity">
    <text evidence="1 6">Belongs to the NDK family.</text>
</comment>
<keyword evidence="2" id="KW-0808">Transferase</keyword>
<protein>
    <recommendedName>
        <fullName evidence="8">Nucleoside diphosphate kinase-like domain-containing protein</fullName>
    </recommendedName>
</protein>
<evidence type="ECO:0000256" key="7">
    <source>
        <dbReference type="SAM" id="MobiDB-lite"/>
    </source>
</evidence>
<dbReference type="Pfam" id="PF00334">
    <property type="entry name" value="NDK"/>
    <property type="match status" value="1"/>
</dbReference>
<evidence type="ECO:0000256" key="6">
    <source>
        <dbReference type="PROSITE-ProRule" id="PRU00706"/>
    </source>
</evidence>
<evidence type="ECO:0000256" key="3">
    <source>
        <dbReference type="ARBA" id="ARBA00022741"/>
    </source>
</evidence>
<keyword evidence="4" id="KW-0418">Kinase</keyword>
<dbReference type="SMART" id="SM00562">
    <property type="entry name" value="NDK"/>
    <property type="match status" value="1"/>
</dbReference>
<feature type="compositionally biased region" description="Acidic residues" evidence="7">
    <location>
        <begin position="123"/>
        <end position="136"/>
    </location>
</feature>
<evidence type="ECO:0000259" key="8">
    <source>
        <dbReference type="SMART" id="SM00562"/>
    </source>
</evidence>
<evidence type="ECO:0000256" key="5">
    <source>
        <dbReference type="ARBA" id="ARBA00022840"/>
    </source>
</evidence>
<dbReference type="Proteomes" id="UP000018201">
    <property type="component" value="Unassembled WGS sequence"/>
</dbReference>
<dbReference type="InterPro" id="IPR036850">
    <property type="entry name" value="NDK-like_dom_sf"/>
</dbReference>
<dbReference type="AlphaFoldDB" id="U6G352"/>